<feature type="region of interest" description="Disordered" evidence="1">
    <location>
        <begin position="1"/>
        <end position="40"/>
    </location>
</feature>
<gene>
    <name evidence="2" type="ORF">SAMN05660330_00716</name>
</gene>
<name>A0A1H0L9R9_9BACT</name>
<organism evidence="2 3">
    <name type="scientific">Desulforhopalus singaporensis</name>
    <dbReference type="NCBI Taxonomy" id="91360"/>
    <lineage>
        <taxon>Bacteria</taxon>
        <taxon>Pseudomonadati</taxon>
        <taxon>Thermodesulfobacteriota</taxon>
        <taxon>Desulfobulbia</taxon>
        <taxon>Desulfobulbales</taxon>
        <taxon>Desulfocapsaceae</taxon>
        <taxon>Desulforhopalus</taxon>
    </lineage>
</organism>
<dbReference type="EMBL" id="FNJI01000004">
    <property type="protein sequence ID" value="SDO64938.1"/>
    <property type="molecule type" value="Genomic_DNA"/>
</dbReference>
<evidence type="ECO:0008006" key="4">
    <source>
        <dbReference type="Google" id="ProtNLM"/>
    </source>
</evidence>
<evidence type="ECO:0000256" key="1">
    <source>
        <dbReference type="SAM" id="MobiDB-lite"/>
    </source>
</evidence>
<accession>A0A1H0L9R9</accession>
<keyword evidence="3" id="KW-1185">Reference proteome</keyword>
<dbReference type="Proteomes" id="UP000199073">
    <property type="component" value="Unassembled WGS sequence"/>
</dbReference>
<proteinExistence type="predicted"/>
<dbReference type="OrthoDB" id="5429790at2"/>
<reference evidence="2 3" key="1">
    <citation type="submission" date="2016-10" db="EMBL/GenBank/DDBJ databases">
        <authorList>
            <person name="de Groot N.N."/>
        </authorList>
    </citation>
    <scope>NUCLEOTIDE SEQUENCE [LARGE SCALE GENOMIC DNA]</scope>
    <source>
        <strain evidence="2 3">DSM 12130</strain>
    </source>
</reference>
<evidence type="ECO:0000313" key="2">
    <source>
        <dbReference type="EMBL" id="SDO64938.1"/>
    </source>
</evidence>
<sequence length="292" mass="33280">MNNENGKKKKSLLDRIRNRKSRQEVAATAQESEGSSGEIGQMKKEFEAVKKNPGHLTGWDFDRAFDFIERYPDSHEAEILIGQMYATSGQLLKGLSYESAVKVLDRMPGHAGADAIIRGMYKIESDYIRELRSDVIAYMLKVIPDHPLADDLTRALAVKNLTNAYDFVTSNPDNVYTRDVIRAMFDRDPNISVLLLQEKMDHSCVEAIFEGIYNITKSEDIEKLTPNAIIYILEVAPDHPKALAMIDVLVEDNYVKAYEFAKRHPGHALYEEMKQRVVKRKPELGQIFDLKK</sequence>
<dbReference type="AlphaFoldDB" id="A0A1H0L9R9"/>
<evidence type="ECO:0000313" key="3">
    <source>
        <dbReference type="Proteomes" id="UP000199073"/>
    </source>
</evidence>
<dbReference type="RefSeq" id="WP_092219863.1">
    <property type="nucleotide sequence ID" value="NZ_FNJI01000004.1"/>
</dbReference>
<protein>
    <recommendedName>
        <fullName evidence="4">HEAT repeat-containing protein</fullName>
    </recommendedName>
</protein>